<dbReference type="InParanoid" id="A0A132B6T4"/>
<evidence type="ECO:0000259" key="12">
    <source>
        <dbReference type="PROSITE" id="PS50929"/>
    </source>
</evidence>
<keyword evidence="4" id="KW-0547">Nucleotide-binding</keyword>
<dbReference type="PANTHER" id="PTHR24221:SF651">
    <property type="entry name" value="HEAVY METAL TOLERANCE PROTEIN"/>
    <property type="match status" value="1"/>
</dbReference>
<dbReference type="OrthoDB" id="6500128at2759"/>
<keyword evidence="14" id="KW-1185">Reference proteome</keyword>
<dbReference type="PROSITE" id="PS00211">
    <property type="entry name" value="ABC_TRANSPORTER_1"/>
    <property type="match status" value="1"/>
</dbReference>
<dbReference type="GO" id="GO:0005774">
    <property type="term" value="C:vacuolar membrane"/>
    <property type="evidence" value="ECO:0007669"/>
    <property type="project" value="TreeGrafter"/>
</dbReference>
<dbReference type="AlphaFoldDB" id="A0A132B6T4"/>
<feature type="region of interest" description="Disordered" evidence="9">
    <location>
        <begin position="841"/>
        <end position="867"/>
    </location>
</feature>
<dbReference type="InterPro" id="IPR003593">
    <property type="entry name" value="AAA+_ATPase"/>
</dbReference>
<dbReference type="InterPro" id="IPR003439">
    <property type="entry name" value="ABC_transporter-like_ATP-bd"/>
</dbReference>
<evidence type="ECO:0000313" key="13">
    <source>
        <dbReference type="EMBL" id="KUJ08051.1"/>
    </source>
</evidence>
<dbReference type="KEGG" id="psco:LY89DRAFT_765501"/>
<dbReference type="InterPro" id="IPR039421">
    <property type="entry name" value="Type_1_exporter"/>
</dbReference>
<feature type="region of interest" description="Disordered" evidence="9">
    <location>
        <begin position="188"/>
        <end position="229"/>
    </location>
</feature>
<dbReference type="PANTHER" id="PTHR24221">
    <property type="entry name" value="ATP-BINDING CASSETTE SUB-FAMILY B"/>
    <property type="match status" value="1"/>
</dbReference>
<feature type="domain" description="ABC transporter" evidence="11">
    <location>
        <begin position="602"/>
        <end position="836"/>
    </location>
</feature>
<dbReference type="Proteomes" id="UP000070700">
    <property type="component" value="Unassembled WGS sequence"/>
</dbReference>
<feature type="transmembrane region" description="Helical" evidence="10">
    <location>
        <begin position="119"/>
        <end position="138"/>
    </location>
</feature>
<evidence type="ECO:0000259" key="11">
    <source>
        <dbReference type="PROSITE" id="PS50893"/>
    </source>
</evidence>
<keyword evidence="2" id="KW-0813">Transport</keyword>
<dbReference type="PROSITE" id="PS50929">
    <property type="entry name" value="ABC_TM1F"/>
    <property type="match status" value="1"/>
</dbReference>
<feature type="transmembrane region" description="Helical" evidence="10">
    <location>
        <begin position="508"/>
        <end position="534"/>
    </location>
</feature>
<dbReference type="GO" id="GO:0016887">
    <property type="term" value="F:ATP hydrolysis activity"/>
    <property type="evidence" value="ECO:0007669"/>
    <property type="project" value="InterPro"/>
</dbReference>
<evidence type="ECO:0000313" key="14">
    <source>
        <dbReference type="Proteomes" id="UP000070700"/>
    </source>
</evidence>
<feature type="region of interest" description="Disordered" evidence="9">
    <location>
        <begin position="879"/>
        <end position="914"/>
    </location>
</feature>
<evidence type="ECO:0000256" key="6">
    <source>
        <dbReference type="ARBA" id="ARBA00022989"/>
    </source>
</evidence>
<keyword evidence="3 10" id="KW-0812">Transmembrane</keyword>
<feature type="compositionally biased region" description="Basic and acidic residues" evidence="9">
    <location>
        <begin position="891"/>
        <end position="914"/>
    </location>
</feature>
<evidence type="ECO:0000256" key="10">
    <source>
        <dbReference type="SAM" id="Phobius"/>
    </source>
</evidence>
<dbReference type="GO" id="GO:0000041">
    <property type="term" value="P:transition metal ion transport"/>
    <property type="evidence" value="ECO:0007669"/>
    <property type="project" value="UniProtKB-ARBA"/>
</dbReference>
<feature type="transmembrane region" description="Helical" evidence="10">
    <location>
        <begin position="275"/>
        <end position="294"/>
    </location>
</feature>
<dbReference type="SUPFAM" id="SSF52540">
    <property type="entry name" value="P-loop containing nucleoside triphosphate hydrolases"/>
    <property type="match status" value="1"/>
</dbReference>
<keyword evidence="7 10" id="KW-0472">Membrane</keyword>
<evidence type="ECO:0000256" key="8">
    <source>
        <dbReference type="ARBA" id="ARBA00024363"/>
    </source>
</evidence>
<proteinExistence type="inferred from homology"/>
<dbReference type="Gene3D" id="1.20.1560.10">
    <property type="entry name" value="ABC transporter type 1, transmembrane domain"/>
    <property type="match status" value="1"/>
</dbReference>
<feature type="transmembrane region" description="Helical" evidence="10">
    <location>
        <begin position="90"/>
        <end position="107"/>
    </location>
</feature>
<feature type="compositionally biased region" description="Basic and acidic residues" evidence="9">
    <location>
        <begin position="847"/>
        <end position="859"/>
    </location>
</feature>
<evidence type="ECO:0000256" key="1">
    <source>
        <dbReference type="ARBA" id="ARBA00004141"/>
    </source>
</evidence>
<evidence type="ECO:0000256" key="4">
    <source>
        <dbReference type="ARBA" id="ARBA00022741"/>
    </source>
</evidence>
<dbReference type="Pfam" id="PF00005">
    <property type="entry name" value="ABC_tran"/>
    <property type="match status" value="1"/>
</dbReference>
<dbReference type="Pfam" id="PF00664">
    <property type="entry name" value="ABC_membrane"/>
    <property type="match status" value="1"/>
</dbReference>
<dbReference type="GeneID" id="28831398"/>
<dbReference type="InterPro" id="IPR017871">
    <property type="entry name" value="ABC_transporter-like_CS"/>
</dbReference>
<dbReference type="FunFam" id="3.40.50.300:FF:000186">
    <property type="entry name" value="ATP-binding cassette sub-family B member 7, mitochondrial"/>
    <property type="match status" value="1"/>
</dbReference>
<dbReference type="InterPro" id="IPR011527">
    <property type="entry name" value="ABC1_TM_dom"/>
</dbReference>
<sequence>MLLTSRQLVAAIKAIHYAYPGLLLCYFVLALMVTVCTLQTQRLRVQDQHVRRDVILGLMFGVTLSYLAELIVLLIQVIVSNESPPEDCTVYLIASTICFGAQCLALTDSKFPVWYPYYVTWFLGLLVELILLVIPNVFAPPETPFAFTNIVIQSIRVCFFAILPSLYFALRNDKKEYDNGDAERQSLLQKKLSGKPGSEDSTKSYGGTTDTNNQESDNSEASDAGSEDSWLARQREAEDKIKKRLEQDGNWFTYARGFAIFFPYLWPVHDRTLQFRAVLVGFCLLASNAFNVLVPTQMGRMIDSLTGYLLEEDPTRKPNVWIPVAVYALLRFVSGGAGIGWLKKWLWLPVEQYSYDALSTASHAHLMSLSSDFHDNKTSSDLTQAVHGGRSVTDLLETVCFQVLPMFIDLAVAFAFLWTLYGPYMGLLMASTAVTYLYVTTKLYSRRAAKRRDYITIYRKEWTIGQQSLDGWNTASLFNMIPYERHRYACAVKEHMSSKKDYEMSSQAIGAAQSLILSIGLLGALWLGVFQVVYRAESIGKFTTLLIYWAQLQSPLTFFASMYRQISYSLMDAERLLELFQTKPTVTDTPNAKALILGKGLVKFDRVSFAYDERKPTLKCVSFEVPSGKTVALVGETGGGKSTILKLIDRFYDVKSGSISIDGQDVRDVTLDSLRGKIGVVPQDPMLFNDSIMNNLRYARLTATDKEVYEACKATAIHDKIMSFPDGYNSKVGDRGVKLSGGEKQRVAIARAILKQPEIILLDEATSAVDTETEQLIQEGFKTLCKDRTTFIVAHRLSTIMKADHIIVVMNGEIVEKGTHDELLHSGGKYHDLWSKQIFVKPSPTADRSRSSSPKKRDATLVNDLTPQRQTKELAKVLKTIPHDQQPGEDNTGKKDGKKAECSGHKREVSLTFE</sequence>
<feature type="transmembrane region" description="Helical" evidence="10">
    <location>
        <begin position="424"/>
        <end position="444"/>
    </location>
</feature>
<feature type="transmembrane region" description="Helical" evidence="10">
    <location>
        <begin position="17"/>
        <end position="38"/>
    </location>
</feature>
<dbReference type="InterPro" id="IPR027417">
    <property type="entry name" value="P-loop_NTPase"/>
</dbReference>
<dbReference type="GO" id="GO:0005524">
    <property type="term" value="F:ATP binding"/>
    <property type="evidence" value="ECO:0007669"/>
    <property type="project" value="UniProtKB-KW"/>
</dbReference>
<evidence type="ECO:0000256" key="2">
    <source>
        <dbReference type="ARBA" id="ARBA00022448"/>
    </source>
</evidence>
<protein>
    <recommendedName>
        <fullName evidence="15">ABC transporter</fullName>
    </recommendedName>
</protein>
<dbReference type="PROSITE" id="PS50893">
    <property type="entry name" value="ABC_TRANSPORTER_2"/>
    <property type="match status" value="1"/>
</dbReference>
<dbReference type="Gene3D" id="3.40.50.300">
    <property type="entry name" value="P-loop containing nucleotide triphosphate hydrolases"/>
    <property type="match status" value="1"/>
</dbReference>
<dbReference type="SUPFAM" id="SSF90123">
    <property type="entry name" value="ABC transporter transmembrane region"/>
    <property type="match status" value="1"/>
</dbReference>
<evidence type="ECO:0000256" key="9">
    <source>
        <dbReference type="SAM" id="MobiDB-lite"/>
    </source>
</evidence>
<dbReference type="GO" id="GO:0140359">
    <property type="term" value="F:ABC-type transporter activity"/>
    <property type="evidence" value="ECO:0007669"/>
    <property type="project" value="InterPro"/>
</dbReference>
<feature type="transmembrane region" description="Helical" evidence="10">
    <location>
        <begin position="54"/>
        <end position="78"/>
    </location>
</feature>
<feature type="transmembrane region" description="Helical" evidence="10">
    <location>
        <begin position="150"/>
        <end position="170"/>
    </location>
</feature>
<feature type="domain" description="ABC transmembrane type-1" evidence="12">
    <location>
        <begin position="278"/>
        <end position="566"/>
    </location>
</feature>
<evidence type="ECO:0008006" key="15">
    <source>
        <dbReference type="Google" id="ProtNLM"/>
    </source>
</evidence>
<dbReference type="RefSeq" id="XP_018062406.1">
    <property type="nucleotide sequence ID" value="XM_018221672.1"/>
</dbReference>
<accession>A0A132B6T4</accession>
<dbReference type="CDD" id="cd18583">
    <property type="entry name" value="ABC_6TM_HMT1"/>
    <property type="match status" value="1"/>
</dbReference>
<dbReference type="EMBL" id="KQ947437">
    <property type="protein sequence ID" value="KUJ08051.1"/>
    <property type="molecule type" value="Genomic_DNA"/>
</dbReference>
<reference evidence="13 14" key="1">
    <citation type="submission" date="2015-10" db="EMBL/GenBank/DDBJ databases">
        <title>Full genome of DAOMC 229536 Phialocephala scopiformis, a fungal endophyte of spruce producing the potent anti-insectan compound rugulosin.</title>
        <authorList>
            <consortium name="DOE Joint Genome Institute"/>
            <person name="Walker A.K."/>
            <person name="Frasz S.L."/>
            <person name="Seifert K.A."/>
            <person name="Miller J.D."/>
            <person name="Mondo S.J."/>
            <person name="Labutti K."/>
            <person name="Lipzen A."/>
            <person name="Dockter R."/>
            <person name="Kennedy M."/>
            <person name="Grigoriev I.V."/>
            <person name="Spatafora J.W."/>
        </authorList>
    </citation>
    <scope>NUCLEOTIDE SEQUENCE [LARGE SCALE GENOMIC DNA]</scope>
    <source>
        <strain evidence="13 14">CBS 120377</strain>
    </source>
</reference>
<dbReference type="SMART" id="SM00382">
    <property type="entry name" value="AAA"/>
    <property type="match status" value="1"/>
</dbReference>
<evidence type="ECO:0000256" key="7">
    <source>
        <dbReference type="ARBA" id="ARBA00023136"/>
    </source>
</evidence>
<organism evidence="13 14">
    <name type="scientific">Mollisia scopiformis</name>
    <name type="common">Conifer needle endophyte fungus</name>
    <name type="synonym">Phialocephala scopiformis</name>
    <dbReference type="NCBI Taxonomy" id="149040"/>
    <lineage>
        <taxon>Eukaryota</taxon>
        <taxon>Fungi</taxon>
        <taxon>Dikarya</taxon>
        <taxon>Ascomycota</taxon>
        <taxon>Pezizomycotina</taxon>
        <taxon>Leotiomycetes</taxon>
        <taxon>Helotiales</taxon>
        <taxon>Mollisiaceae</taxon>
        <taxon>Mollisia</taxon>
    </lineage>
</organism>
<dbReference type="CDD" id="cd03253">
    <property type="entry name" value="ABCC_ATM1_transporter"/>
    <property type="match status" value="1"/>
</dbReference>
<feature type="compositionally biased region" description="Polar residues" evidence="9">
    <location>
        <begin position="203"/>
        <end position="221"/>
    </location>
</feature>
<keyword evidence="6 10" id="KW-1133">Transmembrane helix</keyword>
<dbReference type="STRING" id="149040.A0A132B6T4"/>
<evidence type="ECO:0000256" key="5">
    <source>
        <dbReference type="ARBA" id="ARBA00022840"/>
    </source>
</evidence>
<evidence type="ECO:0000256" key="3">
    <source>
        <dbReference type="ARBA" id="ARBA00022692"/>
    </source>
</evidence>
<name>A0A132B6T4_MOLSC</name>
<dbReference type="InterPro" id="IPR036640">
    <property type="entry name" value="ABC1_TM_sf"/>
</dbReference>
<comment type="similarity">
    <text evidence="8">Belongs to the ABC transporter superfamily. ABCB family. Heavy Metal importer (TC 3.A.1.210) subfamily.</text>
</comment>
<feature type="transmembrane region" description="Helical" evidence="10">
    <location>
        <begin position="251"/>
        <end position="269"/>
    </location>
</feature>
<keyword evidence="5" id="KW-0067">ATP-binding</keyword>
<gene>
    <name evidence="13" type="ORF">LY89DRAFT_765501</name>
</gene>
<comment type="subcellular location">
    <subcellularLocation>
        <location evidence="1">Membrane</location>
        <topology evidence="1">Multi-pass membrane protein</topology>
    </subcellularLocation>
</comment>